<dbReference type="OrthoDB" id="524799at2759"/>
<evidence type="ECO:0000256" key="4">
    <source>
        <dbReference type="ARBA" id="ARBA00022272"/>
    </source>
</evidence>
<sequence length="237" mass="26191">MALVKICGLQSLEAAETAVNNGASLVGVIMVPGRERTVKQEVAREISQMVREKRISKGSKYLDSRQLRKEWDDCPLEDWFEYNVKEINSSGPFLVGVFRNQSIDEIQQAIHTHGLDFVQLHGSEDFDSYIRNIPVPVITRYTDNAVDGLTGEDLAINRALVLLDSEQGGEGKTIDWARAQKFGERRGKYLLAGGLTPDNVAHARSHTGCIGVDVSGGVETNASKDMDKITQFIRNAT</sequence>
<organism evidence="10 11">
    <name type="scientific">Komagataella phaffii (strain GS115 / ATCC 20864)</name>
    <name type="common">Yeast</name>
    <name type="synonym">Pichia pastoris</name>
    <dbReference type="NCBI Taxonomy" id="644223"/>
    <lineage>
        <taxon>Eukaryota</taxon>
        <taxon>Fungi</taxon>
        <taxon>Dikarya</taxon>
        <taxon>Ascomycota</taxon>
        <taxon>Saccharomycotina</taxon>
        <taxon>Pichiomycetes</taxon>
        <taxon>Pichiales</taxon>
        <taxon>Pichiaceae</taxon>
        <taxon>Komagataella</taxon>
    </lineage>
</organism>
<dbReference type="RefSeq" id="XP_002489365.1">
    <property type="nucleotide sequence ID" value="XM_002489320.1"/>
</dbReference>
<dbReference type="PANTHER" id="PTHR42894">
    <property type="entry name" value="N-(5'-PHOSPHORIBOSYL)ANTHRANILATE ISOMERASE"/>
    <property type="match status" value="1"/>
</dbReference>
<dbReference type="EMBL" id="FN392319">
    <property type="protein sequence ID" value="CAY67081.1"/>
    <property type="molecule type" value="Genomic_DNA"/>
</dbReference>
<dbReference type="InterPro" id="IPR044643">
    <property type="entry name" value="TrpF_fam"/>
</dbReference>
<dbReference type="FunCoup" id="C4QV11">
    <property type="interactions" value="164"/>
</dbReference>
<dbReference type="PANTHER" id="PTHR42894:SF1">
    <property type="entry name" value="N-(5'-PHOSPHORIBOSYL)ANTHRANILATE ISOMERASE"/>
    <property type="match status" value="1"/>
</dbReference>
<keyword evidence="8 10" id="KW-0413">Isomerase</keyword>
<evidence type="ECO:0000313" key="10">
    <source>
        <dbReference type="EMBL" id="CAY67081.1"/>
    </source>
</evidence>
<evidence type="ECO:0000256" key="7">
    <source>
        <dbReference type="ARBA" id="ARBA00023141"/>
    </source>
</evidence>
<dbReference type="InterPro" id="IPR011060">
    <property type="entry name" value="RibuloseP-bd_barrel"/>
</dbReference>
<dbReference type="InParanoid" id="C4QV11"/>
<evidence type="ECO:0000259" key="9">
    <source>
        <dbReference type="Pfam" id="PF00697"/>
    </source>
</evidence>
<dbReference type="AlphaFoldDB" id="C4QV11"/>
<protein>
    <recommendedName>
        <fullName evidence="4">N-(5'-phosphoribosyl)anthranilate isomerase</fullName>
        <ecNumber evidence="3">5.3.1.24</ecNumber>
    </recommendedName>
</protein>
<dbReference type="Pfam" id="PF00697">
    <property type="entry name" value="PRAI"/>
    <property type="match status" value="1"/>
</dbReference>
<keyword evidence="11" id="KW-1185">Reference proteome</keyword>
<proteinExistence type="inferred from homology"/>
<comment type="pathway">
    <text evidence="1">Amino-acid biosynthesis; L-tryptophan biosynthesis; L-tryptophan from chorismate: step 3/5.</text>
</comment>
<dbReference type="EC" id="5.3.1.24" evidence="3"/>
<evidence type="ECO:0000256" key="5">
    <source>
        <dbReference type="ARBA" id="ARBA00022605"/>
    </source>
</evidence>
<dbReference type="GeneID" id="8197962"/>
<evidence type="ECO:0000256" key="6">
    <source>
        <dbReference type="ARBA" id="ARBA00022822"/>
    </source>
</evidence>
<dbReference type="Gene3D" id="3.20.20.70">
    <property type="entry name" value="Aldolase class I"/>
    <property type="match status" value="1"/>
</dbReference>
<reference evidence="10 11" key="1">
    <citation type="journal article" date="2009" name="Nat. Biotechnol.">
        <title>Genome sequence of the recombinant protein production host Pichia pastoris.</title>
        <authorList>
            <person name="De Schutter K."/>
            <person name="Lin Y.C."/>
            <person name="Tiels P."/>
            <person name="Van Hecke A."/>
            <person name="Glinka S."/>
            <person name="Weber-Lehmann J."/>
            <person name="Rouze P."/>
            <person name="Van de Peer Y."/>
            <person name="Callewaert N."/>
        </authorList>
    </citation>
    <scope>NUCLEOTIDE SEQUENCE [LARGE SCALE GENOMIC DNA]</scope>
    <source>
        <strain evidence="11">GS115 / ATCC 20864</strain>
    </source>
</reference>
<dbReference type="UniPathway" id="UPA00035">
    <property type="reaction ID" value="UER00042"/>
</dbReference>
<evidence type="ECO:0000256" key="2">
    <source>
        <dbReference type="ARBA" id="ARBA00007571"/>
    </source>
</evidence>
<dbReference type="InterPro" id="IPR001240">
    <property type="entry name" value="PRAI_dom"/>
</dbReference>
<dbReference type="eggNOG" id="KOG4202">
    <property type="taxonomic scope" value="Eukaryota"/>
</dbReference>
<feature type="domain" description="N-(5'phosphoribosyl) anthranilate isomerase (PRAI)" evidence="9">
    <location>
        <begin position="77"/>
        <end position="234"/>
    </location>
</feature>
<dbReference type="CDD" id="cd00405">
    <property type="entry name" value="PRAI"/>
    <property type="match status" value="1"/>
</dbReference>
<accession>C4QV11</accession>
<dbReference type="OMA" id="FHGDESP"/>
<evidence type="ECO:0000256" key="8">
    <source>
        <dbReference type="ARBA" id="ARBA00023235"/>
    </source>
</evidence>
<dbReference type="KEGG" id="ppa:PAS_chr1-3_0029"/>
<dbReference type="HOGENOM" id="CLU_076364_1_0_1"/>
<name>C4QV11_KOMPG</name>
<dbReference type="InterPro" id="IPR013785">
    <property type="entry name" value="Aldolase_TIM"/>
</dbReference>
<dbReference type="GO" id="GO:0000162">
    <property type="term" value="P:L-tryptophan biosynthetic process"/>
    <property type="evidence" value="ECO:0007669"/>
    <property type="project" value="UniProtKB-UniPathway"/>
</dbReference>
<dbReference type="HAMAP" id="MF_00135">
    <property type="entry name" value="PRAI"/>
    <property type="match status" value="1"/>
</dbReference>
<gene>
    <name evidence="10" type="ordered locus">PAS_chr1-3_0029</name>
</gene>
<dbReference type="Proteomes" id="UP000000314">
    <property type="component" value="Chromosome 1"/>
</dbReference>
<evidence type="ECO:0000256" key="1">
    <source>
        <dbReference type="ARBA" id="ARBA00004664"/>
    </source>
</evidence>
<comment type="similarity">
    <text evidence="2">Belongs to the TrpF family.</text>
</comment>
<keyword evidence="7" id="KW-0057">Aromatic amino acid biosynthesis</keyword>
<dbReference type="SUPFAM" id="SSF51366">
    <property type="entry name" value="Ribulose-phoshate binding barrel"/>
    <property type="match status" value="1"/>
</dbReference>
<evidence type="ECO:0000256" key="3">
    <source>
        <dbReference type="ARBA" id="ARBA00012572"/>
    </source>
</evidence>
<keyword evidence="5" id="KW-0028">Amino-acid biosynthesis</keyword>
<dbReference type="SMR" id="C4QV11"/>
<dbReference type="GO" id="GO:0004640">
    <property type="term" value="F:phosphoribosylanthranilate isomerase activity"/>
    <property type="evidence" value="ECO:0007669"/>
    <property type="project" value="UniProtKB-EC"/>
</dbReference>
<evidence type="ECO:0000313" key="11">
    <source>
        <dbReference type="Proteomes" id="UP000000314"/>
    </source>
</evidence>
<dbReference type="STRING" id="644223.C4QV11"/>
<keyword evidence="6" id="KW-0822">Tryptophan biosynthesis</keyword>